<dbReference type="InterPro" id="IPR027367">
    <property type="entry name" value="Gly-zipper_YMGG"/>
</dbReference>
<comment type="subcellular location">
    <subcellularLocation>
        <location evidence="1">Cell outer membrane</location>
    </subcellularLocation>
</comment>
<dbReference type="PRINTS" id="PR01021">
    <property type="entry name" value="OMPADOMAIN"/>
</dbReference>
<evidence type="ECO:0000256" key="3">
    <source>
        <dbReference type="ARBA" id="ARBA00023237"/>
    </source>
</evidence>
<dbReference type="InterPro" id="IPR006665">
    <property type="entry name" value="OmpA-like"/>
</dbReference>
<feature type="compositionally biased region" description="Polar residues" evidence="5">
    <location>
        <begin position="182"/>
        <end position="198"/>
    </location>
</feature>
<dbReference type="PROSITE" id="PS51257">
    <property type="entry name" value="PROKAR_LIPOPROTEIN"/>
    <property type="match status" value="1"/>
</dbReference>
<dbReference type="PROSITE" id="PS51123">
    <property type="entry name" value="OMPA_2"/>
    <property type="match status" value="1"/>
</dbReference>
<evidence type="ECO:0000313" key="8">
    <source>
        <dbReference type="Proteomes" id="UP000243978"/>
    </source>
</evidence>
<sequence length="212" mass="21888">MKPAILALPAAAFLLTACDASDPNQRAKNGALIGAAVGGALGANSTSDNKLERGIIGAAIGGAIGGAVGNELDKQADDLRRDLDSDEIGVVNTGTELRVTMPQDLLFATDSDRLRGDLVADLRAVAGNLNDYPNSTVIVVGHTDSTGEAGYNQRLSERRAQTVAGVLRSSGVSGNRLRTVGQGESQPVASNDSASGRAQNRRVEIIIRPTNT</sequence>
<evidence type="ECO:0000256" key="5">
    <source>
        <dbReference type="SAM" id="MobiDB-lite"/>
    </source>
</evidence>
<gene>
    <name evidence="7" type="ORF">C8N43_3575</name>
</gene>
<dbReference type="InterPro" id="IPR036737">
    <property type="entry name" value="OmpA-like_sf"/>
</dbReference>
<dbReference type="GO" id="GO:0009279">
    <property type="term" value="C:cell outer membrane"/>
    <property type="evidence" value="ECO:0007669"/>
    <property type="project" value="UniProtKB-SubCell"/>
</dbReference>
<dbReference type="InterPro" id="IPR006664">
    <property type="entry name" value="OMP_bac"/>
</dbReference>
<evidence type="ECO:0000256" key="4">
    <source>
        <dbReference type="PROSITE-ProRule" id="PRU00473"/>
    </source>
</evidence>
<protein>
    <submittedName>
        <fullName evidence="7">Outer membrane protein OmpA-like peptidoglycan-associated protein</fullName>
    </submittedName>
</protein>
<proteinExistence type="predicted"/>
<dbReference type="Pfam" id="PF13441">
    <property type="entry name" value="Gly-zipper_YMGG"/>
    <property type="match status" value="1"/>
</dbReference>
<dbReference type="OrthoDB" id="9782229at2"/>
<feature type="region of interest" description="Disordered" evidence="5">
    <location>
        <begin position="173"/>
        <end position="199"/>
    </location>
</feature>
<comment type="caution">
    <text evidence="7">The sequence shown here is derived from an EMBL/GenBank/DDBJ whole genome shotgun (WGS) entry which is preliminary data.</text>
</comment>
<dbReference type="CDD" id="cd07185">
    <property type="entry name" value="OmpA_C-like"/>
    <property type="match status" value="1"/>
</dbReference>
<keyword evidence="3" id="KW-0998">Cell outer membrane</keyword>
<evidence type="ECO:0000259" key="6">
    <source>
        <dbReference type="PROSITE" id="PS51123"/>
    </source>
</evidence>
<dbReference type="Gene3D" id="3.30.1330.60">
    <property type="entry name" value="OmpA-like domain"/>
    <property type="match status" value="1"/>
</dbReference>
<dbReference type="SUPFAM" id="SSF103088">
    <property type="entry name" value="OmpA-like"/>
    <property type="match status" value="1"/>
</dbReference>
<feature type="domain" description="OmpA-like" evidence="6">
    <location>
        <begin position="94"/>
        <end position="211"/>
    </location>
</feature>
<keyword evidence="2 4" id="KW-0472">Membrane</keyword>
<dbReference type="PANTHER" id="PTHR30329">
    <property type="entry name" value="STATOR ELEMENT OF FLAGELLAR MOTOR COMPLEX"/>
    <property type="match status" value="1"/>
</dbReference>
<accession>A0A2T6BFB7</accession>
<dbReference type="Pfam" id="PF00691">
    <property type="entry name" value="OmpA"/>
    <property type="match status" value="1"/>
</dbReference>
<organism evidence="7 8">
    <name type="scientific">Litoreibacter ponti</name>
    <dbReference type="NCBI Taxonomy" id="1510457"/>
    <lineage>
        <taxon>Bacteria</taxon>
        <taxon>Pseudomonadati</taxon>
        <taxon>Pseudomonadota</taxon>
        <taxon>Alphaproteobacteria</taxon>
        <taxon>Rhodobacterales</taxon>
        <taxon>Roseobacteraceae</taxon>
        <taxon>Litoreibacter</taxon>
    </lineage>
</organism>
<evidence type="ECO:0000256" key="1">
    <source>
        <dbReference type="ARBA" id="ARBA00004442"/>
    </source>
</evidence>
<evidence type="ECO:0000313" key="7">
    <source>
        <dbReference type="EMBL" id="PTX54755.1"/>
    </source>
</evidence>
<name>A0A2T6BFB7_9RHOB</name>
<dbReference type="EMBL" id="QBKS01000002">
    <property type="protein sequence ID" value="PTX54755.1"/>
    <property type="molecule type" value="Genomic_DNA"/>
</dbReference>
<keyword evidence="8" id="KW-1185">Reference proteome</keyword>
<dbReference type="PRINTS" id="PR01023">
    <property type="entry name" value="NAFLGMOTY"/>
</dbReference>
<evidence type="ECO:0000256" key="2">
    <source>
        <dbReference type="ARBA" id="ARBA00023136"/>
    </source>
</evidence>
<dbReference type="PANTHER" id="PTHR30329:SF21">
    <property type="entry name" value="LIPOPROTEIN YIAD-RELATED"/>
    <property type="match status" value="1"/>
</dbReference>
<dbReference type="RefSeq" id="WP_107847057.1">
    <property type="nucleotide sequence ID" value="NZ_QBKS01000002.1"/>
</dbReference>
<dbReference type="Proteomes" id="UP000243978">
    <property type="component" value="Unassembled WGS sequence"/>
</dbReference>
<dbReference type="AlphaFoldDB" id="A0A2T6BFB7"/>
<reference evidence="7 8" key="1">
    <citation type="submission" date="2018-04" db="EMBL/GenBank/DDBJ databases">
        <title>Genomic Encyclopedia of Archaeal and Bacterial Type Strains, Phase II (KMG-II): from individual species to whole genera.</title>
        <authorList>
            <person name="Goeker M."/>
        </authorList>
    </citation>
    <scope>NUCLEOTIDE SEQUENCE [LARGE SCALE GENOMIC DNA]</scope>
    <source>
        <strain evidence="7 8">DSM 100977</strain>
    </source>
</reference>
<dbReference type="InterPro" id="IPR050330">
    <property type="entry name" value="Bact_OuterMem_StrucFunc"/>
</dbReference>